<evidence type="ECO:0000313" key="7">
    <source>
        <dbReference type="EMBL" id="SIQ16502.1"/>
    </source>
</evidence>
<keyword evidence="5" id="KW-0732">Signal</keyword>
<dbReference type="EMBL" id="FTMN01000002">
    <property type="protein sequence ID" value="SIQ16502.1"/>
    <property type="molecule type" value="Genomic_DNA"/>
</dbReference>
<keyword evidence="4" id="KW-1133">Transmembrane helix</keyword>
<dbReference type="PANTHER" id="PTHR45138">
    <property type="entry name" value="REGULATORY COMPONENTS OF SENSORY TRANSDUCTION SYSTEM"/>
    <property type="match status" value="1"/>
</dbReference>
<dbReference type="Pfam" id="PF00990">
    <property type="entry name" value="GGDEF"/>
    <property type="match status" value="1"/>
</dbReference>
<dbReference type="CDD" id="cd01007">
    <property type="entry name" value="PBP2_BvgS_HisK_like"/>
    <property type="match status" value="1"/>
</dbReference>
<keyword evidence="4" id="KW-0472">Membrane</keyword>
<dbReference type="InterPro" id="IPR000160">
    <property type="entry name" value="GGDEF_dom"/>
</dbReference>
<dbReference type="Gene3D" id="3.30.70.270">
    <property type="match status" value="1"/>
</dbReference>
<protein>
    <recommendedName>
        <fullName evidence="2">diguanylate cyclase</fullName>
        <ecNumber evidence="2">2.7.7.65</ecNumber>
    </recommendedName>
</protein>
<dbReference type="FunFam" id="3.30.70.270:FF:000001">
    <property type="entry name" value="Diguanylate cyclase domain protein"/>
    <property type="match status" value="1"/>
</dbReference>
<feature type="chain" id="PRO_5012116719" description="diguanylate cyclase" evidence="5">
    <location>
        <begin position="20"/>
        <end position="457"/>
    </location>
</feature>
<dbReference type="AlphaFoldDB" id="A0A1N6QJ41"/>
<dbReference type="NCBIfam" id="TIGR00254">
    <property type="entry name" value="GGDEF"/>
    <property type="match status" value="1"/>
</dbReference>
<name>A0A1N6QJ41_9GAMM</name>
<dbReference type="Proteomes" id="UP000186895">
    <property type="component" value="Unassembled WGS sequence"/>
</dbReference>
<organism evidence="7 8">
    <name type="scientific">Marinobacterium stanieri</name>
    <dbReference type="NCBI Taxonomy" id="49186"/>
    <lineage>
        <taxon>Bacteria</taxon>
        <taxon>Pseudomonadati</taxon>
        <taxon>Pseudomonadota</taxon>
        <taxon>Gammaproteobacteria</taxon>
        <taxon>Oceanospirillales</taxon>
        <taxon>Oceanospirillaceae</taxon>
        <taxon>Marinobacterium</taxon>
    </lineage>
</organism>
<dbReference type="SMART" id="SM00062">
    <property type="entry name" value="PBPb"/>
    <property type="match status" value="1"/>
</dbReference>
<dbReference type="CDD" id="cd01949">
    <property type="entry name" value="GGDEF"/>
    <property type="match status" value="1"/>
</dbReference>
<dbReference type="EC" id="2.7.7.65" evidence="2"/>
<keyword evidence="4" id="KW-0812">Transmembrane</keyword>
<feature type="transmembrane region" description="Helical" evidence="4">
    <location>
        <begin position="266"/>
        <end position="287"/>
    </location>
</feature>
<dbReference type="InterPro" id="IPR029787">
    <property type="entry name" value="Nucleotide_cyclase"/>
</dbReference>
<dbReference type="PROSITE" id="PS50887">
    <property type="entry name" value="GGDEF"/>
    <property type="match status" value="1"/>
</dbReference>
<dbReference type="Gene3D" id="3.40.190.10">
    <property type="entry name" value="Periplasmic binding protein-like II"/>
    <property type="match status" value="2"/>
</dbReference>
<evidence type="ECO:0000256" key="2">
    <source>
        <dbReference type="ARBA" id="ARBA00012528"/>
    </source>
</evidence>
<keyword evidence="8" id="KW-1185">Reference proteome</keyword>
<evidence type="ECO:0000256" key="4">
    <source>
        <dbReference type="SAM" id="Phobius"/>
    </source>
</evidence>
<evidence type="ECO:0000259" key="6">
    <source>
        <dbReference type="PROSITE" id="PS50887"/>
    </source>
</evidence>
<evidence type="ECO:0000313" key="8">
    <source>
        <dbReference type="Proteomes" id="UP000186895"/>
    </source>
</evidence>
<evidence type="ECO:0000256" key="1">
    <source>
        <dbReference type="ARBA" id="ARBA00001946"/>
    </source>
</evidence>
<dbReference type="InterPro" id="IPR050469">
    <property type="entry name" value="Diguanylate_Cyclase"/>
</dbReference>
<dbReference type="eggNOG" id="COG3706">
    <property type="taxonomic scope" value="Bacteria"/>
</dbReference>
<feature type="signal peptide" evidence="5">
    <location>
        <begin position="1"/>
        <end position="19"/>
    </location>
</feature>
<dbReference type="PANTHER" id="PTHR45138:SF9">
    <property type="entry name" value="DIGUANYLATE CYCLASE DGCM-RELATED"/>
    <property type="match status" value="1"/>
</dbReference>
<dbReference type="SUPFAM" id="SSF53850">
    <property type="entry name" value="Periplasmic binding protein-like II"/>
    <property type="match status" value="1"/>
</dbReference>
<dbReference type="SMART" id="SM00267">
    <property type="entry name" value="GGDEF"/>
    <property type="match status" value="1"/>
</dbReference>
<evidence type="ECO:0000256" key="3">
    <source>
        <dbReference type="ARBA" id="ARBA00034247"/>
    </source>
</evidence>
<evidence type="ECO:0000256" key="5">
    <source>
        <dbReference type="SAM" id="SignalP"/>
    </source>
</evidence>
<dbReference type="InterPro" id="IPR001638">
    <property type="entry name" value="Solute-binding_3/MltF_N"/>
</dbReference>
<feature type="domain" description="GGDEF" evidence="6">
    <location>
        <begin position="331"/>
        <end position="457"/>
    </location>
</feature>
<dbReference type="RefSeq" id="WP_076462060.1">
    <property type="nucleotide sequence ID" value="NZ_FTMN01000002.1"/>
</dbReference>
<sequence>MLLPLILCLLLLLSVDTQAYEPQPLEFTAEEQQWLDQKPALVFSEVNWKPLSDVDSFPEYRGIIADYMQFIHERTGIEFEFEPSDTWIEVLNKFSAGEIDLIPAMSESDMIGSEVLLTEPYVTFPLVIVSRDDTDLVAIVGALNGKKVGVGEGYTSYFYLKQNYPDIILEQTRDVPEGLQMLEDGEIDAFVGHIAVVVHGINDKNLDLRISGFADYTFQHRIGVTPDHPLARSVIDKVILSMTPEDHSKIIDRWFNMEVSRFNYTLLWYLLAGILVVSGFAFYRYYLISRTNETLVKIAATDDLTGLANRKRINEHLETCEYRAERYADSYQYSLILIDIDNFKIINDEYGHDVGDKVLVHFAGVLNNLTRRTDLVSRWGGEEFLIVCESTGQQEAITVAEKLRASISEVKFPDVPQVTASFGVIENFPGESHVAAFCRLDKKLYEAKNAGKNCVVA</sequence>
<proteinExistence type="predicted"/>
<gene>
    <name evidence="7" type="ORF">SAMN05421647_102535</name>
</gene>
<reference evidence="7 8" key="1">
    <citation type="submission" date="2017-01" db="EMBL/GenBank/DDBJ databases">
        <authorList>
            <person name="Mah S.A."/>
            <person name="Swanson W.J."/>
            <person name="Moy G.W."/>
            <person name="Vacquier V.D."/>
        </authorList>
    </citation>
    <scope>NUCLEOTIDE SEQUENCE [LARGE SCALE GENOMIC DNA]</scope>
    <source>
        <strain evidence="7 8">DSM 7027</strain>
    </source>
</reference>
<comment type="cofactor">
    <cofactor evidence="1">
        <name>Mg(2+)</name>
        <dbReference type="ChEBI" id="CHEBI:18420"/>
    </cofactor>
</comment>
<dbReference type="InterPro" id="IPR043128">
    <property type="entry name" value="Rev_trsase/Diguanyl_cyclase"/>
</dbReference>
<accession>A0A1N6QJ41</accession>
<comment type="catalytic activity">
    <reaction evidence="3">
        <text>2 GTP = 3',3'-c-di-GMP + 2 diphosphate</text>
        <dbReference type="Rhea" id="RHEA:24898"/>
        <dbReference type="ChEBI" id="CHEBI:33019"/>
        <dbReference type="ChEBI" id="CHEBI:37565"/>
        <dbReference type="ChEBI" id="CHEBI:58805"/>
        <dbReference type="EC" id="2.7.7.65"/>
    </reaction>
</comment>
<dbReference type="Pfam" id="PF00497">
    <property type="entry name" value="SBP_bac_3"/>
    <property type="match status" value="1"/>
</dbReference>
<dbReference type="GO" id="GO:0052621">
    <property type="term" value="F:diguanylate cyclase activity"/>
    <property type="evidence" value="ECO:0007669"/>
    <property type="project" value="UniProtKB-EC"/>
</dbReference>
<dbReference type="SUPFAM" id="SSF55073">
    <property type="entry name" value="Nucleotide cyclase"/>
    <property type="match status" value="1"/>
</dbReference>
<dbReference type="STRING" id="49186.SAMN05421647_102535"/>